<evidence type="ECO:0000256" key="10">
    <source>
        <dbReference type="ARBA" id="ARBA00022857"/>
    </source>
</evidence>
<keyword evidence="10 13" id="KW-0521">NADP</keyword>
<feature type="binding site" evidence="15">
    <location>
        <begin position="307"/>
        <end position="313"/>
    </location>
    <ligand>
        <name>NADP(+)</name>
        <dbReference type="ChEBI" id="CHEBI:58349"/>
    </ligand>
</feature>
<evidence type="ECO:0000256" key="12">
    <source>
        <dbReference type="ARBA" id="ARBA00023268"/>
    </source>
</evidence>
<dbReference type="InterPro" id="IPR024072">
    <property type="entry name" value="DHFR-like_dom_sf"/>
</dbReference>
<dbReference type="InterPro" id="IPR002125">
    <property type="entry name" value="CMP_dCMP_dom"/>
</dbReference>
<protein>
    <recommendedName>
        <fullName evidence="13">Riboflavin biosynthesis protein RibD</fullName>
    </recommendedName>
    <domain>
        <recommendedName>
            <fullName evidence="13">Diaminohydroxyphosphoribosylaminopyrimidine deaminase</fullName>
            <shortName evidence="13">DRAP deaminase</shortName>
            <ecNumber evidence="13">3.5.4.26</ecNumber>
        </recommendedName>
        <alternativeName>
            <fullName evidence="13">Riboflavin-specific deaminase</fullName>
        </alternativeName>
    </domain>
    <domain>
        <recommendedName>
            <fullName evidence="13">5-amino-6-(5-phosphoribosylamino)uracil reductase</fullName>
            <ecNumber evidence="13">1.1.1.193</ecNumber>
        </recommendedName>
        <alternativeName>
            <fullName evidence="13">HTP reductase</fullName>
        </alternativeName>
    </domain>
</protein>
<dbReference type="AlphaFoldDB" id="A0A1M4T6N5"/>
<evidence type="ECO:0000256" key="9">
    <source>
        <dbReference type="ARBA" id="ARBA00022833"/>
    </source>
</evidence>
<dbReference type="UniPathway" id="UPA00275">
    <property type="reaction ID" value="UER00401"/>
</dbReference>
<dbReference type="PANTHER" id="PTHR38011:SF7">
    <property type="entry name" value="2,5-DIAMINO-6-RIBOSYLAMINO-4(3H)-PYRIMIDINONE 5'-PHOSPHATE REDUCTASE"/>
    <property type="match status" value="1"/>
</dbReference>
<dbReference type="PANTHER" id="PTHR38011">
    <property type="entry name" value="DIHYDROFOLATE REDUCTASE FAMILY PROTEIN (AFU_ORTHOLOGUE AFUA_8G06820)"/>
    <property type="match status" value="1"/>
</dbReference>
<feature type="binding site" evidence="16">
    <location>
        <position position="82"/>
    </location>
    <ligand>
        <name>Zn(2+)</name>
        <dbReference type="ChEBI" id="CHEBI:29105"/>
        <note>catalytic</note>
    </ligand>
</feature>
<dbReference type="EMBL" id="FQUU01000001">
    <property type="protein sequence ID" value="SHE39988.1"/>
    <property type="molecule type" value="Genomic_DNA"/>
</dbReference>
<dbReference type="PIRSF" id="PIRSF006769">
    <property type="entry name" value="RibD"/>
    <property type="match status" value="1"/>
</dbReference>
<feature type="binding site" evidence="15">
    <location>
        <position position="199"/>
    </location>
    <ligand>
        <name>NADP(+)</name>
        <dbReference type="ChEBI" id="CHEBI:58349"/>
    </ligand>
</feature>
<keyword evidence="11 13" id="KW-0560">Oxidoreductase</keyword>
<evidence type="ECO:0000256" key="8">
    <source>
        <dbReference type="ARBA" id="ARBA00022801"/>
    </source>
</evidence>
<feature type="binding site" evidence="15">
    <location>
        <position position="215"/>
    </location>
    <ligand>
        <name>NADP(+)</name>
        <dbReference type="ChEBI" id="CHEBI:58349"/>
    </ligand>
</feature>
<evidence type="ECO:0000256" key="14">
    <source>
        <dbReference type="PIRSR" id="PIRSR006769-1"/>
    </source>
</evidence>
<dbReference type="GO" id="GO:0008703">
    <property type="term" value="F:5-amino-6-(5-phosphoribosylamino)uracil reductase activity"/>
    <property type="evidence" value="ECO:0007669"/>
    <property type="project" value="UniProtKB-EC"/>
</dbReference>
<reference evidence="18 19" key="1">
    <citation type="submission" date="2016-11" db="EMBL/GenBank/DDBJ databases">
        <authorList>
            <person name="Jaros S."/>
            <person name="Januszkiewicz K."/>
            <person name="Wedrychowicz H."/>
        </authorList>
    </citation>
    <scope>NUCLEOTIDE SEQUENCE [LARGE SCALE GENOMIC DNA]</scope>
    <source>
        <strain evidence="18 19">DSM 18119</strain>
    </source>
</reference>
<name>A0A1M4T6N5_9BACT</name>
<sequence length="370" mass="41388">MNATSHETYMYRCLQLAQLGVGNVAPNPMVGAVLVHDDKIIGEGYHRKYGEPHAEVNCINSVSPDKQELISQSTLYVSLEPCAHFGKTPPCADLIVHMNIPRVVIGCRDPFAQVDGKGIEKLLSAGVEVVSGILEKECRELNKRFFTFHTCHRPYIMLKWAQTADSKLGYSSSLGNSPLPVSRLFITNAFTNRLVHKWRSEQMAILIGTHTAIQDDPSLNTRLWPGNHPVRMVIDKQLTLPSGLKLFDGSIPTIVFNERKNTIENLKVVRQQPGVHYYQVVSSDSLVQQIMNALYHMEIQSLLVEGGSVLLQSFIEEDMWDEARVITNENLFLGEGLAAPVLRQGTLIFSEGIASDTIRTYQHIKLNEPL</sequence>
<dbReference type="Gene3D" id="3.40.430.10">
    <property type="entry name" value="Dihydrofolate Reductase, subunit A"/>
    <property type="match status" value="1"/>
</dbReference>
<comment type="catalytic activity">
    <reaction evidence="13">
        <text>5-amino-6-(5-phospho-D-ribitylamino)uracil + NADP(+) = 5-amino-6-(5-phospho-D-ribosylamino)uracil + NADPH + H(+)</text>
        <dbReference type="Rhea" id="RHEA:17845"/>
        <dbReference type="ChEBI" id="CHEBI:15378"/>
        <dbReference type="ChEBI" id="CHEBI:57783"/>
        <dbReference type="ChEBI" id="CHEBI:58349"/>
        <dbReference type="ChEBI" id="CHEBI:58421"/>
        <dbReference type="ChEBI" id="CHEBI:58453"/>
        <dbReference type="EC" id="1.1.1.193"/>
    </reaction>
</comment>
<comment type="similarity">
    <text evidence="4 13">In the N-terminal section; belongs to the cytidine and deoxycytidylate deaminase family.</text>
</comment>
<evidence type="ECO:0000256" key="3">
    <source>
        <dbReference type="ARBA" id="ARBA00004910"/>
    </source>
</evidence>
<evidence type="ECO:0000256" key="2">
    <source>
        <dbReference type="ARBA" id="ARBA00004882"/>
    </source>
</evidence>
<feature type="active site" description="Proton donor" evidence="14">
    <location>
        <position position="55"/>
    </location>
</feature>
<dbReference type="Pfam" id="PF00383">
    <property type="entry name" value="dCMP_cyt_deam_1"/>
    <property type="match status" value="1"/>
</dbReference>
<evidence type="ECO:0000256" key="13">
    <source>
        <dbReference type="PIRNR" id="PIRNR006769"/>
    </source>
</evidence>
<comment type="function">
    <text evidence="1 13">Converts 2,5-diamino-6-(ribosylamino)-4(3h)-pyrimidinone 5'-phosphate into 5-amino-6-(ribosylamino)-2,4(1h,3h)-pyrimidinedione 5'-phosphate.</text>
</comment>
<keyword evidence="7 13" id="KW-0479">Metal-binding</keyword>
<evidence type="ECO:0000256" key="5">
    <source>
        <dbReference type="ARBA" id="ARBA00007417"/>
    </source>
</evidence>
<accession>A0A1M4T6N5</accession>
<feature type="binding site" evidence="15">
    <location>
        <position position="219"/>
    </location>
    <ligand>
        <name>substrate</name>
    </ligand>
</feature>
<evidence type="ECO:0000256" key="16">
    <source>
        <dbReference type="PIRSR" id="PIRSR006769-3"/>
    </source>
</evidence>
<dbReference type="SUPFAM" id="SSF53927">
    <property type="entry name" value="Cytidine deaminase-like"/>
    <property type="match status" value="1"/>
</dbReference>
<dbReference type="SUPFAM" id="SSF53597">
    <property type="entry name" value="Dihydrofolate reductase-like"/>
    <property type="match status" value="1"/>
</dbReference>
<dbReference type="Gene3D" id="3.40.140.10">
    <property type="entry name" value="Cytidine Deaminase, domain 2"/>
    <property type="match status" value="1"/>
</dbReference>
<keyword evidence="12" id="KW-0511">Multifunctional enzyme</keyword>
<dbReference type="CDD" id="cd01284">
    <property type="entry name" value="Riboflavin_deaminase-reductase"/>
    <property type="match status" value="1"/>
</dbReference>
<gene>
    <name evidence="18" type="ORF">SAMN02745131_00359</name>
</gene>
<evidence type="ECO:0000256" key="11">
    <source>
        <dbReference type="ARBA" id="ARBA00023002"/>
    </source>
</evidence>
<feature type="binding site" evidence="15">
    <location>
        <position position="305"/>
    </location>
    <ligand>
        <name>substrate</name>
    </ligand>
</feature>
<dbReference type="PROSITE" id="PS51747">
    <property type="entry name" value="CYT_DCMP_DEAMINASES_2"/>
    <property type="match status" value="1"/>
</dbReference>
<evidence type="ECO:0000313" key="18">
    <source>
        <dbReference type="EMBL" id="SHE39988.1"/>
    </source>
</evidence>
<dbReference type="InterPro" id="IPR004794">
    <property type="entry name" value="Eubact_RibD"/>
</dbReference>
<dbReference type="InterPro" id="IPR016193">
    <property type="entry name" value="Cytidine_deaminase-like"/>
</dbReference>
<keyword evidence="8 13" id="KW-0378">Hydrolase</keyword>
<dbReference type="NCBIfam" id="TIGR00326">
    <property type="entry name" value="eubact_ribD"/>
    <property type="match status" value="1"/>
</dbReference>
<evidence type="ECO:0000256" key="6">
    <source>
        <dbReference type="ARBA" id="ARBA00022619"/>
    </source>
</evidence>
<feature type="binding site" evidence="15">
    <location>
        <position position="222"/>
    </location>
    <ligand>
        <name>substrate</name>
    </ligand>
</feature>
<dbReference type="InterPro" id="IPR002734">
    <property type="entry name" value="RibDG_C"/>
</dbReference>
<feature type="binding site" evidence="15">
    <location>
        <position position="211"/>
    </location>
    <ligand>
        <name>NADP(+)</name>
        <dbReference type="ChEBI" id="CHEBI:58349"/>
    </ligand>
</feature>
<dbReference type="RefSeq" id="WP_072833507.1">
    <property type="nucleotide sequence ID" value="NZ_FQUU01000001.1"/>
</dbReference>
<proteinExistence type="inferred from homology"/>
<evidence type="ECO:0000256" key="4">
    <source>
        <dbReference type="ARBA" id="ARBA00005259"/>
    </source>
</evidence>
<comment type="catalytic activity">
    <reaction evidence="13">
        <text>2,5-diamino-6-hydroxy-4-(5-phosphoribosylamino)-pyrimidine + H2O + H(+) = 5-amino-6-(5-phospho-D-ribosylamino)uracil + NH4(+)</text>
        <dbReference type="Rhea" id="RHEA:21868"/>
        <dbReference type="ChEBI" id="CHEBI:15377"/>
        <dbReference type="ChEBI" id="CHEBI:15378"/>
        <dbReference type="ChEBI" id="CHEBI:28938"/>
        <dbReference type="ChEBI" id="CHEBI:58453"/>
        <dbReference type="ChEBI" id="CHEBI:58614"/>
        <dbReference type="EC" id="3.5.4.26"/>
    </reaction>
</comment>
<organism evidence="18 19">
    <name type="scientific">Flavisolibacter ginsengisoli DSM 18119</name>
    <dbReference type="NCBI Taxonomy" id="1121884"/>
    <lineage>
        <taxon>Bacteria</taxon>
        <taxon>Pseudomonadati</taxon>
        <taxon>Bacteroidota</taxon>
        <taxon>Chitinophagia</taxon>
        <taxon>Chitinophagales</taxon>
        <taxon>Chitinophagaceae</taxon>
        <taxon>Flavisolibacter</taxon>
    </lineage>
</organism>
<keyword evidence="19" id="KW-1185">Reference proteome</keyword>
<keyword evidence="6 13" id="KW-0686">Riboflavin biosynthesis</keyword>
<dbReference type="InterPro" id="IPR050765">
    <property type="entry name" value="Riboflavin_Biosynth_HTPR"/>
</dbReference>
<feature type="binding site" evidence="16">
    <location>
        <position position="53"/>
    </location>
    <ligand>
        <name>Zn(2+)</name>
        <dbReference type="ChEBI" id="CHEBI:29105"/>
        <note>catalytic</note>
    </ligand>
</feature>
<feature type="domain" description="CMP/dCMP-type deaminase" evidence="17">
    <location>
        <begin position="4"/>
        <end position="130"/>
    </location>
</feature>
<dbReference type="STRING" id="1121884.SAMN02745131_00359"/>
<dbReference type="Proteomes" id="UP000184048">
    <property type="component" value="Unassembled WGS sequence"/>
</dbReference>
<evidence type="ECO:0000256" key="15">
    <source>
        <dbReference type="PIRSR" id="PIRSR006769-2"/>
    </source>
</evidence>
<dbReference type="Pfam" id="PF01872">
    <property type="entry name" value="RibD_C"/>
    <property type="match status" value="1"/>
</dbReference>
<dbReference type="GO" id="GO:0046872">
    <property type="term" value="F:metal ion binding"/>
    <property type="evidence" value="ECO:0007669"/>
    <property type="project" value="UniProtKB-KW"/>
</dbReference>
<feature type="binding site" evidence="15">
    <location>
        <position position="161"/>
    </location>
    <ligand>
        <name>NADP(+)</name>
        <dbReference type="ChEBI" id="CHEBI:58349"/>
    </ligand>
</feature>
<dbReference type="FunFam" id="3.40.140.10:FF:000025">
    <property type="entry name" value="Riboflavin biosynthesis protein RibD"/>
    <property type="match status" value="1"/>
</dbReference>
<comment type="cofactor">
    <cofactor evidence="13 16">
        <name>Zn(2+)</name>
        <dbReference type="ChEBI" id="CHEBI:29105"/>
    </cofactor>
    <text evidence="13 16">Binds 1 zinc ion.</text>
</comment>
<dbReference type="EC" id="3.5.4.26" evidence="13"/>
<dbReference type="GO" id="GO:0009231">
    <property type="term" value="P:riboflavin biosynthetic process"/>
    <property type="evidence" value="ECO:0007669"/>
    <property type="project" value="UniProtKB-UniPathway"/>
</dbReference>
<evidence type="ECO:0000259" key="17">
    <source>
        <dbReference type="PROSITE" id="PS51747"/>
    </source>
</evidence>
<comment type="pathway">
    <text evidence="2 13">Cofactor biosynthesis; riboflavin biosynthesis; 5-amino-6-(D-ribitylamino)uracil from GTP: step 2/4.</text>
</comment>
<evidence type="ECO:0000313" key="19">
    <source>
        <dbReference type="Proteomes" id="UP000184048"/>
    </source>
</evidence>
<dbReference type="GO" id="GO:0008835">
    <property type="term" value="F:diaminohydroxyphosphoribosylaminopyrimidine deaminase activity"/>
    <property type="evidence" value="ECO:0007669"/>
    <property type="project" value="UniProtKB-EC"/>
</dbReference>
<comment type="similarity">
    <text evidence="5 13">In the C-terminal section; belongs to the HTP reductase family.</text>
</comment>
<comment type="pathway">
    <text evidence="3 13">Cofactor biosynthesis; riboflavin biosynthesis; 5-amino-6-(D-ribitylamino)uracil from GTP: step 3/4.</text>
</comment>
<dbReference type="EC" id="1.1.1.193" evidence="13"/>
<evidence type="ECO:0000256" key="1">
    <source>
        <dbReference type="ARBA" id="ARBA00002151"/>
    </source>
</evidence>
<keyword evidence="9 13" id="KW-0862">Zinc</keyword>
<feature type="binding site" evidence="16">
    <location>
        <position position="91"/>
    </location>
    <ligand>
        <name>Zn(2+)</name>
        <dbReference type="ChEBI" id="CHEBI:29105"/>
        <note>catalytic</note>
    </ligand>
</feature>
<evidence type="ECO:0000256" key="7">
    <source>
        <dbReference type="ARBA" id="ARBA00022723"/>
    </source>
</evidence>